<reference evidence="2" key="1">
    <citation type="submission" date="2016-06" db="EMBL/GenBank/DDBJ databases">
        <title>Parallel loss of symbiosis genes in relatives of nitrogen-fixing non-legume Parasponia.</title>
        <authorList>
            <person name="Van Velzen R."/>
            <person name="Holmer R."/>
            <person name="Bu F."/>
            <person name="Rutten L."/>
            <person name="Van Zeijl A."/>
            <person name="Liu W."/>
            <person name="Santuari L."/>
            <person name="Cao Q."/>
            <person name="Sharma T."/>
            <person name="Shen D."/>
            <person name="Roswanjaya Y."/>
            <person name="Wardhani T."/>
            <person name="Kalhor M.S."/>
            <person name="Jansen J."/>
            <person name="Van den Hoogen J."/>
            <person name="Gungor B."/>
            <person name="Hartog M."/>
            <person name="Hontelez J."/>
            <person name="Verver J."/>
            <person name="Yang W.-C."/>
            <person name="Schijlen E."/>
            <person name="Repin R."/>
            <person name="Schilthuizen M."/>
            <person name="Schranz E."/>
            <person name="Heidstra R."/>
            <person name="Miyata K."/>
            <person name="Fedorova E."/>
            <person name="Kohlen W."/>
            <person name="Bisseling T."/>
            <person name="Smit S."/>
            <person name="Geurts R."/>
        </authorList>
    </citation>
    <scope>NUCLEOTIDE SEQUENCE [LARGE SCALE GENOMIC DNA]</scope>
    <source>
        <strain evidence="2">cv. RG33-2</strain>
    </source>
</reference>
<name>A0A2P5F3G0_TREOI</name>
<dbReference type="InParanoid" id="A0A2P5F3G0"/>
<dbReference type="Proteomes" id="UP000237000">
    <property type="component" value="Unassembled WGS sequence"/>
</dbReference>
<dbReference type="EMBL" id="JXTC01000067">
    <property type="protein sequence ID" value="PON92318.1"/>
    <property type="molecule type" value="Genomic_DNA"/>
</dbReference>
<gene>
    <name evidence="1" type="ORF">TorRG33x02_119470</name>
</gene>
<accession>A0A2P5F3G0</accession>
<sequence length="81" mass="9281">MSCDTAIGWKAKDVLRDCIEELGDIAWLRDHDKSSNEVWKLLDISTNIVVDTSKRELIEYFSSCPLISDRGEVSNERDEGY</sequence>
<dbReference type="OrthoDB" id="10505337at2759"/>
<comment type="caution">
    <text evidence="1">The sequence shown here is derived from an EMBL/GenBank/DDBJ whole genome shotgun (WGS) entry which is preliminary data.</text>
</comment>
<protein>
    <submittedName>
        <fullName evidence="1">Uncharacterized protein</fullName>
    </submittedName>
</protein>
<proteinExistence type="predicted"/>
<evidence type="ECO:0000313" key="2">
    <source>
        <dbReference type="Proteomes" id="UP000237000"/>
    </source>
</evidence>
<evidence type="ECO:0000313" key="1">
    <source>
        <dbReference type="EMBL" id="PON92318.1"/>
    </source>
</evidence>
<organism evidence="1 2">
    <name type="scientific">Trema orientale</name>
    <name type="common">Charcoal tree</name>
    <name type="synonym">Celtis orientalis</name>
    <dbReference type="NCBI Taxonomy" id="63057"/>
    <lineage>
        <taxon>Eukaryota</taxon>
        <taxon>Viridiplantae</taxon>
        <taxon>Streptophyta</taxon>
        <taxon>Embryophyta</taxon>
        <taxon>Tracheophyta</taxon>
        <taxon>Spermatophyta</taxon>
        <taxon>Magnoliopsida</taxon>
        <taxon>eudicotyledons</taxon>
        <taxon>Gunneridae</taxon>
        <taxon>Pentapetalae</taxon>
        <taxon>rosids</taxon>
        <taxon>fabids</taxon>
        <taxon>Rosales</taxon>
        <taxon>Cannabaceae</taxon>
        <taxon>Trema</taxon>
    </lineage>
</organism>
<keyword evidence="2" id="KW-1185">Reference proteome</keyword>
<dbReference type="AlphaFoldDB" id="A0A2P5F3G0"/>